<evidence type="ECO:0000256" key="3">
    <source>
        <dbReference type="ARBA" id="ARBA00022676"/>
    </source>
</evidence>
<reference evidence="9" key="1">
    <citation type="submission" date="2016-02" db="EMBL/GenBank/DDBJ databases">
        <title>Draft Genome Sequence of Sporotomaculum syntrophicum Strain FB, a Syntrophic Benzoate Degrader.</title>
        <authorList>
            <person name="Nobu M.K."/>
            <person name="Narihiro T."/>
            <person name="Qiu Y.-L."/>
            <person name="Ohashi A."/>
            <person name="Liu W.-T."/>
            <person name="Yuji S."/>
        </authorList>
    </citation>
    <scope>NUCLEOTIDE SEQUENCE</scope>
    <source>
        <strain evidence="9">FB</strain>
    </source>
</reference>
<evidence type="ECO:0000256" key="2">
    <source>
        <dbReference type="ARBA" id="ARBA00006047"/>
    </source>
</evidence>
<sequence length="808" mass="92416">MIQDKESFKKAYLDTFSRVESNPLELSNNWEKYHALVSLVKEMMNSYWVNAVKTNIEKDQRRIYYLSMEFLIGKMLAYNLMNLGLENIVREGLADLNINYDELLLQEEEAPLGNGGLGRLAACYLDSMAQEKDAGYGFGFGIRYKYGLFTQKIVDGCQVEVPDPWLKDGYVWATPKPDRMITVKFKGNVRTAMDGNRIIFIHENYEPVLAVPHDILFLGYMDTSKINYLRLYSAEPVMQDFDLLSFNQGEFAKAAAYRAEVEAISNILYPEDQNQAGRELRLKQEYFLSAASVGDSIAYYKMIYGSLDKFAKRVAFHINDTHPAVSIPELMRILIDEEGMSWEEAWEITVNVFSYTNHTILPEALECWPVDLFRALLPRIYMIIEEIDRRYLQDIGSRYPGDEELLRKTAIIADGRINMAHLSVIGSRSVNGVSRIHSQILKENIFGAFYKITPEKFHNITNGVSHRRFLHYANQPLSDLISQAIGVEWINQATELDKLLAFSNDRGFMEQLAKAKYKNKERLAKYIFERQGVAIDPSSMFDIHVKRLHGYKRQLLNALKIMDLYNAIKEGKTIQPTTFIFGGKAASSYQRAKDVIKLINSVAQIVNNDKQVNDYIRVVFLENFNVSLGEIVYPAADVSEQISTASKEASGTGCMKFMFNGAITLGSRDGANLEIHEAVGDEHFALFGLTAAQVMELSVAGRYNSWDEYSSTPRLKRVIDQLVDGFLQTTYDFHSIRNGLLWENDCFFVLKDFMPYTVAWEGLNQKYADQDQWLQSSLYNIAKAGIFSSDRAIKEYHQLIWNRKGPVV</sequence>
<comment type="function">
    <text evidence="8">Allosteric enzyme that catalyzes the rate-limiting step in glycogen catabolism, the phosphorolytic cleavage of glycogen to produce glucose-1-phosphate, and plays a central role in maintaining cellular and organismal glucose homeostasis.</text>
</comment>
<dbReference type="PANTHER" id="PTHR11468">
    <property type="entry name" value="GLYCOGEN PHOSPHORYLASE"/>
    <property type="match status" value="1"/>
</dbReference>
<dbReference type="CDD" id="cd04300">
    <property type="entry name" value="GT35_Glycogen_Phosphorylase"/>
    <property type="match status" value="1"/>
</dbReference>
<dbReference type="InterPro" id="IPR011833">
    <property type="entry name" value="Glycg_phsphrylas"/>
</dbReference>
<dbReference type="GO" id="GO:0008184">
    <property type="term" value="F:glycogen phosphorylase activity"/>
    <property type="evidence" value="ECO:0007669"/>
    <property type="project" value="InterPro"/>
</dbReference>
<dbReference type="AlphaFoldDB" id="A0A9D3AZV1"/>
<feature type="modified residue" description="N6-(pyridoxal phosphate)lysine" evidence="7">
    <location>
        <position position="656"/>
    </location>
</feature>
<comment type="caution">
    <text evidence="9">The sequence shown here is derived from an EMBL/GenBank/DDBJ whole genome shotgun (WGS) entry which is preliminary data.</text>
</comment>
<evidence type="ECO:0000256" key="5">
    <source>
        <dbReference type="ARBA" id="ARBA00022898"/>
    </source>
</evidence>
<evidence type="ECO:0000313" key="9">
    <source>
        <dbReference type="EMBL" id="KAF1086248.1"/>
    </source>
</evidence>
<dbReference type="GO" id="GO:0005980">
    <property type="term" value="P:glycogen catabolic process"/>
    <property type="evidence" value="ECO:0007669"/>
    <property type="project" value="TreeGrafter"/>
</dbReference>
<dbReference type="NCBIfam" id="TIGR02093">
    <property type="entry name" value="P_ylase"/>
    <property type="match status" value="1"/>
</dbReference>
<dbReference type="SUPFAM" id="SSF53756">
    <property type="entry name" value="UDP-Glycosyltransferase/glycogen phosphorylase"/>
    <property type="match status" value="1"/>
</dbReference>
<dbReference type="OrthoDB" id="9760804at2"/>
<evidence type="ECO:0000256" key="6">
    <source>
        <dbReference type="ARBA" id="ARBA00023277"/>
    </source>
</evidence>
<dbReference type="Gene3D" id="3.40.50.2000">
    <property type="entry name" value="Glycogen Phosphorylase B"/>
    <property type="match status" value="2"/>
</dbReference>
<comment type="catalytic activity">
    <reaction evidence="8">
        <text>[(1-&gt;4)-alpha-D-glucosyl](n) + phosphate = [(1-&gt;4)-alpha-D-glucosyl](n-1) + alpha-D-glucose 1-phosphate</text>
        <dbReference type="Rhea" id="RHEA:41732"/>
        <dbReference type="Rhea" id="RHEA-COMP:9584"/>
        <dbReference type="Rhea" id="RHEA-COMP:9586"/>
        <dbReference type="ChEBI" id="CHEBI:15444"/>
        <dbReference type="ChEBI" id="CHEBI:43474"/>
        <dbReference type="ChEBI" id="CHEBI:58601"/>
        <dbReference type="EC" id="2.4.1.1"/>
    </reaction>
</comment>
<dbReference type="FunFam" id="3.40.50.2000:FF:000149">
    <property type="entry name" value="Glycogen phosphorylase, muscle form"/>
    <property type="match status" value="1"/>
</dbReference>
<dbReference type="Pfam" id="PF00343">
    <property type="entry name" value="Phosphorylase"/>
    <property type="match status" value="1"/>
</dbReference>
<dbReference type="RefSeq" id="WP_161821358.1">
    <property type="nucleotide sequence ID" value="NZ_LSRS01000002.1"/>
</dbReference>
<gene>
    <name evidence="9" type="primary">glgP_1</name>
    <name evidence="9" type="ORF">SPSYN_00992</name>
</gene>
<keyword evidence="5 7" id="KW-0663">Pyridoxal phosphate</keyword>
<accession>A0A9D3AZV1</accession>
<dbReference type="EMBL" id="LSRS01000002">
    <property type="protein sequence ID" value="KAF1086248.1"/>
    <property type="molecule type" value="Genomic_DNA"/>
</dbReference>
<evidence type="ECO:0000313" key="10">
    <source>
        <dbReference type="Proteomes" id="UP000798488"/>
    </source>
</evidence>
<evidence type="ECO:0000256" key="7">
    <source>
        <dbReference type="PIRSR" id="PIRSR000460-1"/>
    </source>
</evidence>
<dbReference type="GO" id="GO:0005737">
    <property type="term" value="C:cytoplasm"/>
    <property type="evidence" value="ECO:0007669"/>
    <property type="project" value="TreeGrafter"/>
</dbReference>
<evidence type="ECO:0000256" key="4">
    <source>
        <dbReference type="ARBA" id="ARBA00022679"/>
    </source>
</evidence>
<evidence type="ECO:0000256" key="8">
    <source>
        <dbReference type="RuleBase" id="RU000587"/>
    </source>
</evidence>
<keyword evidence="6 8" id="KW-0119">Carbohydrate metabolism</keyword>
<dbReference type="EC" id="2.4.1.1" evidence="8"/>
<dbReference type="GO" id="GO:0030170">
    <property type="term" value="F:pyridoxal phosphate binding"/>
    <property type="evidence" value="ECO:0007669"/>
    <property type="project" value="InterPro"/>
</dbReference>
<keyword evidence="4 8" id="KW-0808">Transferase</keyword>
<dbReference type="PANTHER" id="PTHR11468:SF3">
    <property type="entry name" value="GLYCOGEN PHOSPHORYLASE, LIVER FORM"/>
    <property type="match status" value="1"/>
</dbReference>
<dbReference type="Proteomes" id="UP000798488">
    <property type="component" value="Unassembled WGS sequence"/>
</dbReference>
<protein>
    <recommendedName>
        <fullName evidence="8">Alpha-1,4 glucan phosphorylase</fullName>
        <ecNumber evidence="8">2.4.1.1</ecNumber>
    </recommendedName>
</protein>
<proteinExistence type="inferred from homology"/>
<comment type="similarity">
    <text evidence="2 8">Belongs to the glycogen phosphorylase family.</text>
</comment>
<organism evidence="9 10">
    <name type="scientific">Sporotomaculum syntrophicum</name>
    <dbReference type="NCBI Taxonomy" id="182264"/>
    <lineage>
        <taxon>Bacteria</taxon>
        <taxon>Bacillati</taxon>
        <taxon>Bacillota</taxon>
        <taxon>Clostridia</taxon>
        <taxon>Eubacteriales</taxon>
        <taxon>Desulfallaceae</taxon>
        <taxon>Sporotomaculum</taxon>
    </lineage>
</organism>
<evidence type="ECO:0000256" key="1">
    <source>
        <dbReference type="ARBA" id="ARBA00001933"/>
    </source>
</evidence>
<dbReference type="PIRSF" id="PIRSF000460">
    <property type="entry name" value="Pprylas_GlgP"/>
    <property type="match status" value="1"/>
</dbReference>
<dbReference type="InterPro" id="IPR000811">
    <property type="entry name" value="Glyco_trans_35"/>
</dbReference>
<keyword evidence="10" id="KW-1185">Reference proteome</keyword>
<name>A0A9D3AZV1_9FIRM</name>
<keyword evidence="3 8" id="KW-0328">Glycosyltransferase</keyword>
<comment type="cofactor">
    <cofactor evidence="1 8">
        <name>pyridoxal 5'-phosphate</name>
        <dbReference type="ChEBI" id="CHEBI:597326"/>
    </cofactor>
</comment>